<keyword evidence="3" id="KW-1185">Reference proteome</keyword>
<dbReference type="Proteomes" id="UP001234178">
    <property type="component" value="Unassembled WGS sequence"/>
</dbReference>
<dbReference type="EMBL" id="JAOYFB010000040">
    <property type="protein sequence ID" value="KAK4037991.1"/>
    <property type="molecule type" value="Genomic_DNA"/>
</dbReference>
<comment type="caution">
    <text evidence="2">The sequence shown here is derived from an EMBL/GenBank/DDBJ whole genome shotgun (WGS) entry which is preliminary data.</text>
</comment>
<proteinExistence type="predicted"/>
<evidence type="ECO:0000256" key="1">
    <source>
        <dbReference type="SAM" id="MobiDB-lite"/>
    </source>
</evidence>
<sequence>MHRAVGCHRPESQRSVSRSRRDERYLANFIHFHISPPSQMLRPKSLREISPPSQMLRPKSLWEIPTPSRSGNSELYQAKYDRNPGRVQAPLPQARRCRHWCNMVPPLSTSTAAAELSGQMA</sequence>
<evidence type="ECO:0000313" key="3">
    <source>
        <dbReference type="Proteomes" id="UP001234178"/>
    </source>
</evidence>
<feature type="region of interest" description="Disordered" evidence="1">
    <location>
        <begin position="1"/>
        <end position="20"/>
    </location>
</feature>
<evidence type="ECO:0000313" key="2">
    <source>
        <dbReference type="EMBL" id="KAK4037991.1"/>
    </source>
</evidence>
<name>A0ABR0B8I3_9CRUS</name>
<organism evidence="2 3">
    <name type="scientific">Daphnia magna</name>
    <dbReference type="NCBI Taxonomy" id="35525"/>
    <lineage>
        <taxon>Eukaryota</taxon>
        <taxon>Metazoa</taxon>
        <taxon>Ecdysozoa</taxon>
        <taxon>Arthropoda</taxon>
        <taxon>Crustacea</taxon>
        <taxon>Branchiopoda</taxon>
        <taxon>Diplostraca</taxon>
        <taxon>Cladocera</taxon>
        <taxon>Anomopoda</taxon>
        <taxon>Daphniidae</taxon>
        <taxon>Daphnia</taxon>
    </lineage>
</organism>
<protein>
    <submittedName>
        <fullName evidence="2">Uncharacterized protein</fullName>
    </submittedName>
</protein>
<reference evidence="2 3" key="1">
    <citation type="journal article" date="2023" name="Nucleic Acids Res.">
        <title>The hologenome of Daphnia magna reveals possible DNA methylation and microbiome-mediated evolution of the host genome.</title>
        <authorList>
            <person name="Chaturvedi A."/>
            <person name="Li X."/>
            <person name="Dhandapani V."/>
            <person name="Marshall H."/>
            <person name="Kissane S."/>
            <person name="Cuenca-Cambronero M."/>
            <person name="Asole G."/>
            <person name="Calvet F."/>
            <person name="Ruiz-Romero M."/>
            <person name="Marangio P."/>
            <person name="Guigo R."/>
            <person name="Rago D."/>
            <person name="Mirbahai L."/>
            <person name="Eastwood N."/>
            <person name="Colbourne J.K."/>
            <person name="Zhou J."/>
            <person name="Mallon E."/>
            <person name="Orsini L."/>
        </authorList>
    </citation>
    <scope>NUCLEOTIDE SEQUENCE [LARGE SCALE GENOMIC DNA]</scope>
    <source>
        <strain evidence="2">LRV0_1</strain>
    </source>
</reference>
<gene>
    <name evidence="2" type="ORF">OUZ56_030012</name>
</gene>
<accession>A0ABR0B8I3</accession>